<feature type="transmembrane region" description="Helical" evidence="6">
    <location>
        <begin position="394"/>
        <end position="412"/>
    </location>
</feature>
<dbReference type="GeneID" id="78233219"/>
<dbReference type="GO" id="GO:0005886">
    <property type="term" value="C:plasma membrane"/>
    <property type="evidence" value="ECO:0007669"/>
    <property type="project" value="UniProtKB-SubCell"/>
</dbReference>
<proteinExistence type="predicted"/>
<feature type="transmembrane region" description="Helical" evidence="6">
    <location>
        <begin position="127"/>
        <end position="145"/>
    </location>
</feature>
<dbReference type="GO" id="GO:0022857">
    <property type="term" value="F:transmembrane transporter activity"/>
    <property type="evidence" value="ECO:0007669"/>
    <property type="project" value="InterPro"/>
</dbReference>
<feature type="transmembrane region" description="Helical" evidence="6">
    <location>
        <begin position="236"/>
        <end position="255"/>
    </location>
</feature>
<comment type="subcellular location">
    <subcellularLocation>
        <location evidence="1">Cell membrane</location>
        <topology evidence="1">Multi-pass membrane protein</topology>
    </subcellularLocation>
</comment>
<dbReference type="OrthoDB" id="9804700at2"/>
<dbReference type="InterPro" id="IPR050367">
    <property type="entry name" value="APC_superfamily"/>
</dbReference>
<dbReference type="PANTHER" id="PTHR42770">
    <property type="entry name" value="AMINO ACID TRANSPORTER-RELATED"/>
    <property type="match status" value="1"/>
</dbReference>
<feature type="transmembrane region" description="Helical" evidence="6">
    <location>
        <begin position="275"/>
        <end position="302"/>
    </location>
</feature>
<feature type="transmembrane region" description="Helical" evidence="6">
    <location>
        <begin position="93"/>
        <end position="115"/>
    </location>
</feature>
<dbReference type="Gene3D" id="1.20.1740.10">
    <property type="entry name" value="Amino acid/polyamine transporter I"/>
    <property type="match status" value="1"/>
</dbReference>
<dbReference type="EMBL" id="MWUE01000019">
    <property type="protein sequence ID" value="OQP32763.1"/>
    <property type="molecule type" value="Genomic_DNA"/>
</dbReference>
<feature type="transmembrane region" description="Helical" evidence="6">
    <location>
        <begin position="51"/>
        <end position="72"/>
    </location>
</feature>
<name>A0A1V9DFY8_9GAMM</name>
<evidence type="ECO:0000256" key="4">
    <source>
        <dbReference type="ARBA" id="ARBA00022989"/>
    </source>
</evidence>
<accession>A0A1V9DFY8</accession>
<keyword evidence="8" id="KW-1185">Reference proteome</keyword>
<feature type="transmembrane region" description="Helical" evidence="6">
    <location>
        <begin position="337"/>
        <end position="354"/>
    </location>
</feature>
<dbReference type="Proteomes" id="UP000192769">
    <property type="component" value="Unassembled WGS sequence"/>
</dbReference>
<dbReference type="AlphaFoldDB" id="A0A1V9DFY8"/>
<evidence type="ECO:0000256" key="1">
    <source>
        <dbReference type="ARBA" id="ARBA00004651"/>
    </source>
</evidence>
<keyword evidence="2" id="KW-1003">Cell membrane</keyword>
<evidence type="ECO:0000313" key="8">
    <source>
        <dbReference type="Proteomes" id="UP000192769"/>
    </source>
</evidence>
<evidence type="ECO:0000256" key="5">
    <source>
        <dbReference type="ARBA" id="ARBA00023136"/>
    </source>
</evidence>
<dbReference type="PANTHER" id="PTHR42770:SF1">
    <property type="entry name" value="LOW-AFFINITY PUTRESCINE IMPORTER PLAP"/>
    <property type="match status" value="1"/>
</dbReference>
<gene>
    <name evidence="7" type="ORF">B2J69_13275</name>
</gene>
<keyword evidence="4 6" id="KW-1133">Transmembrane helix</keyword>
<dbReference type="InterPro" id="IPR002293">
    <property type="entry name" value="AA/rel_permease1"/>
</dbReference>
<feature type="transmembrane region" description="Helical" evidence="6">
    <location>
        <begin position="418"/>
        <end position="436"/>
    </location>
</feature>
<evidence type="ECO:0000313" key="7">
    <source>
        <dbReference type="EMBL" id="OQP32763.1"/>
    </source>
</evidence>
<evidence type="ECO:0000256" key="2">
    <source>
        <dbReference type="ARBA" id="ARBA00022475"/>
    </source>
</evidence>
<evidence type="ECO:0000256" key="6">
    <source>
        <dbReference type="SAM" id="Phobius"/>
    </source>
</evidence>
<reference evidence="7 8" key="1">
    <citation type="submission" date="2017-02" db="EMBL/GenBank/DDBJ databases">
        <title>Whole genome shotgun sequence of Pantoea agglomerans strain AS1 isolated from a cycad, Zamia floridana in Central Florida, USA.</title>
        <authorList>
            <person name="Lata P."/>
            <person name="Govindarajan S."/>
            <person name="Qi F."/>
            <person name="Li J.-L."/>
            <person name="Maurya S.K."/>
            <person name="Sahoo M.K."/>
        </authorList>
    </citation>
    <scope>NUCLEOTIDE SEQUENCE [LARGE SCALE GENOMIC DNA]</scope>
    <source>
        <strain evidence="7 8">AS1</strain>
    </source>
</reference>
<feature type="transmembrane region" description="Helical" evidence="6">
    <location>
        <begin position="198"/>
        <end position="216"/>
    </location>
</feature>
<feature type="transmembrane region" description="Helical" evidence="6">
    <location>
        <begin position="360"/>
        <end position="382"/>
    </location>
</feature>
<keyword evidence="3 6" id="KW-0812">Transmembrane</keyword>
<dbReference type="RefSeq" id="WP_033791508.1">
    <property type="nucleotide sequence ID" value="NZ_MWUE01000019.1"/>
</dbReference>
<organism evidence="7 8">
    <name type="scientific">Pantoea latae</name>
    <dbReference type="NCBI Taxonomy" id="1964541"/>
    <lineage>
        <taxon>Bacteria</taxon>
        <taxon>Pseudomonadati</taxon>
        <taxon>Pseudomonadota</taxon>
        <taxon>Gammaproteobacteria</taxon>
        <taxon>Enterobacterales</taxon>
        <taxon>Erwiniaceae</taxon>
        <taxon>Pantoea</taxon>
    </lineage>
</organism>
<evidence type="ECO:0000256" key="3">
    <source>
        <dbReference type="ARBA" id="ARBA00022692"/>
    </source>
</evidence>
<keyword evidence="5 6" id="KW-0472">Membrane</keyword>
<feature type="transmembrane region" description="Helical" evidence="6">
    <location>
        <begin position="12"/>
        <end position="31"/>
    </location>
</feature>
<sequence length="451" mass="49316">MSLDTSAPQRAHLKKSLTLLPVVMIGLAYMQPMTLFDTFGIVSGLTSGHVATAYAFALIAILFTAVSYGKLVRRFPSAGSAYTYAQKAISPHVGFMVGWSSLLDYLFMPMINILLAKNYFEALVPGIPSWIFVVLLVAFMTMSNLRGIKTVANFNSVIVVLQVVVMIGITGMVIYGVAHGEGAGTLTSSQPFWSADAHVVPMITGATILCFSFLGFDGISSLSEETKDAERTIPRAIFLTALIGGLIFIVASYFLQLYFPDISRFKDPDSSQPEIMLYVAGHVLQFGILIFSVVTVLASGMAAHAGVSRLMYVMGRDGVFPERFFGYIHPKWRTPSLNVLLVGAVALMAIRFDLVTATALVNFGALVAFTFVNLSVIAQFWIREKRNRTLRDHINYLVLPVLGALTVGALWINLEESSMVLGLIWAAVGIVYLAFVTRSFRNPVPQYSEEV</sequence>
<dbReference type="Pfam" id="PF13520">
    <property type="entry name" value="AA_permease_2"/>
    <property type="match status" value="1"/>
</dbReference>
<dbReference type="PIRSF" id="PIRSF006060">
    <property type="entry name" value="AA_transporter"/>
    <property type="match status" value="1"/>
</dbReference>
<protein>
    <submittedName>
        <fullName evidence="7">Putrescine/spermidine ABC transporter</fullName>
    </submittedName>
</protein>
<feature type="transmembrane region" description="Helical" evidence="6">
    <location>
        <begin position="157"/>
        <end position="178"/>
    </location>
</feature>
<comment type="caution">
    <text evidence="7">The sequence shown here is derived from an EMBL/GenBank/DDBJ whole genome shotgun (WGS) entry which is preliminary data.</text>
</comment>